<dbReference type="Gene3D" id="3.30.1540.10">
    <property type="entry name" value="formyl-coa transferase, domain 3"/>
    <property type="match status" value="1"/>
</dbReference>
<dbReference type="InterPro" id="IPR050509">
    <property type="entry name" value="CoA-transferase_III"/>
</dbReference>
<dbReference type="PANTHER" id="PTHR48228:SF5">
    <property type="entry name" value="ALPHA-METHYLACYL-COA RACEMASE"/>
    <property type="match status" value="1"/>
</dbReference>
<dbReference type="InterPro" id="IPR003673">
    <property type="entry name" value="CoA-Trfase_fam_III"/>
</dbReference>
<sequence length="393" mass="41856">MAGQLTGIRVVEFLGLGPAPFGCLLLADLGAEVLTVTRPGQSTAAMVRNRSLLELDLKDPQSVAFVREVIDEADVVVESFRPGVVERLGLAPEQLRERNPGLIVTRMTGWGQTGPLAPRAGHDINYIAITGALDLARRPGLAPMPSANLVGDFGGGGMYLVIAVLSALVERARTGTGTVIDVAIVDGTTYLTTMLHEYRNLGMWSDTPGTNRLDTGAPYYDSYETADGGYVAVGALEDKFFEQLADVIGLTPQERVGREDKANWPRLRERIAAKIRGRTRAEWTEIAERVDACIAPVLSLAEAGTHPQLAARGVLRRTAGGRGWVPVLPIGYADAPVDGAELLERWGFGHPTATFRRPADAIYPEVSPPKEAGREPFGGALAAEVGGVAGQGT</sequence>
<dbReference type="PANTHER" id="PTHR48228">
    <property type="entry name" value="SUCCINYL-COA--D-CITRAMALATE COA-TRANSFERASE"/>
    <property type="match status" value="1"/>
</dbReference>
<dbReference type="Pfam" id="PF02515">
    <property type="entry name" value="CoA_transf_3"/>
    <property type="match status" value="1"/>
</dbReference>
<gene>
    <name evidence="1" type="ORF">AAFH96_16940</name>
</gene>
<evidence type="ECO:0000313" key="1">
    <source>
        <dbReference type="EMBL" id="MFB6394781.1"/>
    </source>
</evidence>
<proteinExistence type="predicted"/>
<dbReference type="EMBL" id="JBCGDC010000044">
    <property type="protein sequence ID" value="MFB6394781.1"/>
    <property type="molecule type" value="Genomic_DNA"/>
</dbReference>
<reference evidence="1 2" key="1">
    <citation type="submission" date="2024-04" db="EMBL/GenBank/DDBJ databases">
        <title>Polymorphospora sp. isolated from Baiyangdian Lake in Xiong'an New Area.</title>
        <authorList>
            <person name="Zhang X."/>
            <person name="Liu J."/>
        </authorList>
    </citation>
    <scope>NUCLEOTIDE SEQUENCE [LARGE SCALE GENOMIC DNA]</scope>
    <source>
        <strain evidence="1 2">2-325</strain>
    </source>
</reference>
<dbReference type="SUPFAM" id="SSF89796">
    <property type="entry name" value="CoA-transferase family III (CaiB/BaiF)"/>
    <property type="match status" value="1"/>
</dbReference>
<keyword evidence="2" id="KW-1185">Reference proteome</keyword>
<dbReference type="InterPro" id="IPR044855">
    <property type="entry name" value="CoA-Trfase_III_dom3_sf"/>
</dbReference>
<evidence type="ECO:0000313" key="2">
    <source>
        <dbReference type="Proteomes" id="UP001582793"/>
    </source>
</evidence>
<dbReference type="Gene3D" id="3.40.50.10540">
    <property type="entry name" value="Crotonobetainyl-coa:carnitine coa-transferase, domain 1"/>
    <property type="match status" value="1"/>
</dbReference>
<comment type="caution">
    <text evidence="1">The sequence shown here is derived from an EMBL/GenBank/DDBJ whole genome shotgun (WGS) entry which is preliminary data.</text>
</comment>
<dbReference type="Proteomes" id="UP001582793">
    <property type="component" value="Unassembled WGS sequence"/>
</dbReference>
<protein>
    <submittedName>
        <fullName evidence="1">CaiB/BaiF CoA-transferase family protein</fullName>
    </submittedName>
</protein>
<dbReference type="RefSeq" id="WP_375734823.1">
    <property type="nucleotide sequence ID" value="NZ_JBCGDC010000044.1"/>
</dbReference>
<name>A0ABV5CSJ3_9ACTN</name>
<accession>A0ABV5CSJ3</accession>
<dbReference type="InterPro" id="IPR023606">
    <property type="entry name" value="CoA-Trfase_III_dom_1_sf"/>
</dbReference>
<organism evidence="1 2">
    <name type="scientific">Polymorphospora lycopeni</name>
    <dbReference type="NCBI Taxonomy" id="3140240"/>
    <lineage>
        <taxon>Bacteria</taxon>
        <taxon>Bacillati</taxon>
        <taxon>Actinomycetota</taxon>
        <taxon>Actinomycetes</taxon>
        <taxon>Micromonosporales</taxon>
        <taxon>Micromonosporaceae</taxon>
        <taxon>Polymorphospora</taxon>
    </lineage>
</organism>